<dbReference type="Proteomes" id="UP000001901">
    <property type="component" value="Chromosome"/>
</dbReference>
<dbReference type="GO" id="GO:0046961">
    <property type="term" value="F:proton-transporting ATPase activity, rotational mechanism"/>
    <property type="evidence" value="ECO:0007669"/>
    <property type="project" value="InterPro"/>
</dbReference>
<dbReference type="InterPro" id="IPR014272">
    <property type="entry name" value="ATPase_V0-cplx_csu"/>
</dbReference>
<reference evidence="7 8" key="1">
    <citation type="journal article" date="2010" name="Stand. Genomic Sci.">
        <title>Complete genome sequence of Archaeoglobus profundus type strain (AV18).</title>
        <authorList>
            <person name="von Jan M."/>
            <person name="Lapidus A."/>
            <person name="Del Rio T.G."/>
            <person name="Copeland A."/>
            <person name="Tice H."/>
            <person name="Cheng J.F."/>
            <person name="Lucas S."/>
            <person name="Chen F."/>
            <person name="Nolan M."/>
            <person name="Goodwin L."/>
            <person name="Han C."/>
            <person name="Pitluck S."/>
            <person name="Liolios K."/>
            <person name="Ivanova N."/>
            <person name="Mavromatis K."/>
            <person name="Ovchinnikova G."/>
            <person name="Chertkov O."/>
            <person name="Pati A."/>
            <person name="Chen A."/>
            <person name="Palaniappan K."/>
            <person name="Land M."/>
            <person name="Hauser L."/>
            <person name="Chang Y.J."/>
            <person name="Jeffries C.D."/>
            <person name="Saunders E."/>
            <person name="Brettin T."/>
            <person name="Detter J.C."/>
            <person name="Chain P."/>
            <person name="Eichinger K."/>
            <person name="Huber H."/>
            <person name="Spring S."/>
            <person name="Rohde M."/>
            <person name="Goker M."/>
            <person name="Wirth R."/>
            <person name="Woyke T."/>
            <person name="Bristow J."/>
            <person name="Eisen J.A."/>
            <person name="Markowitz V."/>
            <person name="Hugenholtz P."/>
            <person name="Kyrpides N.C."/>
            <person name="Klenk H.P."/>
        </authorList>
    </citation>
    <scope>NUCLEOTIDE SEQUENCE [LARGE SCALE GENOMIC DNA]</scope>
    <source>
        <strain evidence="8">DSM 5631 / JCM 9629 / NBRC 100127 / Av18</strain>
    </source>
</reference>
<dbReference type="NCBIfam" id="TIGR02923">
    <property type="entry name" value="AhaC"/>
    <property type="match status" value="1"/>
</dbReference>
<dbReference type="eggNOG" id="arCOG02459">
    <property type="taxonomic scope" value="Archaea"/>
</dbReference>
<organism evidence="7 8">
    <name type="scientific">Archaeoglobus profundus (strain DSM 5631 / JCM 9629 / NBRC 100127 / Av18)</name>
    <dbReference type="NCBI Taxonomy" id="572546"/>
    <lineage>
        <taxon>Archaea</taxon>
        <taxon>Methanobacteriati</taxon>
        <taxon>Methanobacteriota</taxon>
        <taxon>Archaeoglobi</taxon>
        <taxon>Archaeoglobales</taxon>
        <taxon>Archaeoglobaceae</taxon>
        <taxon>Archaeoglobus</taxon>
    </lineage>
</organism>
<evidence type="ECO:0000313" key="8">
    <source>
        <dbReference type="Proteomes" id="UP000001901"/>
    </source>
</evidence>
<dbReference type="InterPro" id="IPR035067">
    <property type="entry name" value="V-type_ATPase_csu/dsu"/>
</dbReference>
<dbReference type="InterPro" id="IPR036079">
    <property type="entry name" value="ATPase_csu/dsu_sf"/>
</dbReference>
<dbReference type="NCBIfam" id="NF002268">
    <property type="entry name" value="PRK01198.1-4"/>
    <property type="match status" value="1"/>
</dbReference>
<dbReference type="PANTHER" id="PTHR38682:SF1">
    <property type="entry name" value="V-TYPE ATP SYNTHASE SUBUNIT C"/>
    <property type="match status" value="1"/>
</dbReference>
<evidence type="ECO:0000256" key="1">
    <source>
        <dbReference type="ARBA" id="ARBA00006709"/>
    </source>
</evidence>
<dbReference type="EMBL" id="CP001857">
    <property type="protein sequence ID" value="ADB58690.1"/>
    <property type="molecule type" value="Genomic_DNA"/>
</dbReference>
<gene>
    <name evidence="6" type="primary">atpC</name>
    <name evidence="7" type="ordered locus">Arcpr_1644</name>
</gene>
<accession>D2REZ6</accession>
<dbReference type="SUPFAM" id="SSF103486">
    <property type="entry name" value="V-type ATP synthase subunit C"/>
    <property type="match status" value="1"/>
</dbReference>
<evidence type="ECO:0000256" key="2">
    <source>
        <dbReference type="ARBA" id="ARBA00022448"/>
    </source>
</evidence>
<dbReference type="GO" id="GO:0005524">
    <property type="term" value="F:ATP binding"/>
    <property type="evidence" value="ECO:0007669"/>
    <property type="project" value="UniProtKB-UniRule"/>
</dbReference>
<dbReference type="InterPro" id="IPR002843">
    <property type="entry name" value="ATPase_V0-cplx_csu/dsu"/>
</dbReference>
<evidence type="ECO:0000256" key="5">
    <source>
        <dbReference type="ARBA" id="ARBA00023310"/>
    </source>
</evidence>
<dbReference type="GO" id="GO:0046933">
    <property type="term" value="F:proton-transporting ATP synthase activity, rotational mechanism"/>
    <property type="evidence" value="ECO:0007669"/>
    <property type="project" value="UniProtKB-UniRule"/>
</dbReference>
<dbReference type="GO" id="GO:0033179">
    <property type="term" value="C:proton-transporting V-type ATPase, V0 domain"/>
    <property type="evidence" value="ECO:0007669"/>
    <property type="project" value="InterPro"/>
</dbReference>
<dbReference type="InterPro" id="IPR050873">
    <property type="entry name" value="V-ATPase_V0D/AC39_subunit"/>
</dbReference>
<dbReference type="Gene3D" id="1.10.132.50">
    <property type="entry name" value="ATP synthase (C/AC39) subunit, domain 3"/>
    <property type="match status" value="1"/>
</dbReference>
<dbReference type="PANTHER" id="PTHR38682">
    <property type="entry name" value="V-TYPE ATP SYNTHASE SUBUNIT C"/>
    <property type="match status" value="1"/>
</dbReference>
<dbReference type="GO" id="GO:0042777">
    <property type="term" value="P:proton motive force-driven plasma membrane ATP synthesis"/>
    <property type="evidence" value="ECO:0007669"/>
    <property type="project" value="UniProtKB-UniRule"/>
</dbReference>
<evidence type="ECO:0000313" key="7">
    <source>
        <dbReference type="EMBL" id="ADB58690.1"/>
    </source>
</evidence>
<dbReference type="Pfam" id="PF01992">
    <property type="entry name" value="vATP-synt_AC39"/>
    <property type="match status" value="1"/>
</dbReference>
<comment type="subunit">
    <text evidence="6">Has multiple subunits with at least A(3), B(3), C, D, E, F, H, I and proteolipid K(x).</text>
</comment>
<proteinExistence type="inferred from homology"/>
<dbReference type="KEGG" id="apo:Arcpr_1644"/>
<evidence type="ECO:0000256" key="3">
    <source>
        <dbReference type="ARBA" id="ARBA00022781"/>
    </source>
</evidence>
<dbReference type="AlphaFoldDB" id="D2REZ6"/>
<keyword evidence="6" id="KW-0472">Membrane</keyword>
<evidence type="ECO:0000256" key="4">
    <source>
        <dbReference type="ARBA" id="ARBA00023065"/>
    </source>
</evidence>
<comment type="subcellular location">
    <subcellularLocation>
        <location evidence="6">Cell membrane</location>
        <topology evidence="6">Peripheral membrane protein</topology>
    </subcellularLocation>
</comment>
<sequence length="340" mass="39684">MFSLTGKHATWAYIVARVKVMKRNLIPSEEYKKLLNMSFDEIVRYLEETVYKKEIDELAYKYSGPRLLDYALSLNLGRTYKKIQDVSFGLAKEIITEFLKRWDVWNLLTIIKGKLAGVSPEEIEEALVPVGSYTLEFWKTLLPKDVDEIIKTFEGTPYYEHLSKIGQASLSEIEDELYKVYYRRILSMRPSELALKLFVDFIKMEVDIKNIKTVLRLKREDTPVDEIMKRIIPGGFELSEDECAKLAAMPWDELTKALEGYWFGKGIEITDKELSRVEIQFDKVWMQEVAKRASNYPLSILPVLQYMILKKIEVDNLRTLGWGKWNNVPNEEIEAQLVIL</sequence>
<keyword evidence="2 6" id="KW-0813">Transport</keyword>
<dbReference type="PaxDb" id="572546-Arcpr_1644"/>
<comment type="similarity">
    <text evidence="1 6">Belongs to the V-ATPase V0D/AC39 subunit family.</text>
</comment>
<dbReference type="RefSeq" id="WP_012941025.1">
    <property type="nucleotide sequence ID" value="NC_013741.1"/>
</dbReference>
<dbReference type="HAMAP" id="MF_00314">
    <property type="entry name" value="ATP_synth_C_arch"/>
    <property type="match status" value="1"/>
</dbReference>
<comment type="function">
    <text evidence="6">Component of the A-type ATP synthase that produces ATP from ADP in the presence of a proton gradient across the membrane.</text>
</comment>
<dbReference type="HOGENOM" id="CLU_059311_0_1_2"/>
<dbReference type="GeneID" id="8740337"/>
<keyword evidence="4 6" id="KW-0406">Ion transport</keyword>
<dbReference type="STRING" id="572546.Arcpr_1644"/>
<name>D2REZ6_ARCPA</name>
<dbReference type="InterPro" id="IPR044911">
    <property type="entry name" value="V-type_ATPase_csu/dsu_dom_3"/>
</dbReference>
<dbReference type="GO" id="GO:0005886">
    <property type="term" value="C:plasma membrane"/>
    <property type="evidence" value="ECO:0007669"/>
    <property type="project" value="UniProtKB-SubCell"/>
</dbReference>
<evidence type="ECO:0000256" key="6">
    <source>
        <dbReference type="HAMAP-Rule" id="MF_00314"/>
    </source>
</evidence>
<protein>
    <recommendedName>
        <fullName evidence="6">A-type ATP synthase subunit C</fullName>
    </recommendedName>
</protein>
<keyword evidence="6" id="KW-1003">Cell membrane</keyword>
<keyword evidence="5 6" id="KW-0066">ATP synthesis</keyword>
<dbReference type="Gene3D" id="1.20.1690.10">
    <property type="entry name" value="V-type ATP synthase subunit C domain"/>
    <property type="match status" value="2"/>
</dbReference>
<keyword evidence="3 6" id="KW-0375">Hydrogen ion transport</keyword>
<keyword evidence="8" id="KW-1185">Reference proteome</keyword>
<dbReference type="OrthoDB" id="4272at2157"/>